<evidence type="ECO:0000256" key="1">
    <source>
        <dbReference type="SAM" id="Phobius"/>
    </source>
</evidence>
<dbReference type="EMBL" id="LBRS01000002">
    <property type="protein sequence ID" value="KKQ01970.1"/>
    <property type="molecule type" value="Genomic_DNA"/>
</dbReference>
<sequence length="159" mass="17291">MNQQEIAFKRSVARNIIKVMGAGFVNGFELARMSYVREDFINFLYRNSKQIPASMDPESPLFRLLQNSGDLWDGYLLSMGTYCVASILTLNRLRRSIKAALAFGVSAAIVIAAETGQIPFMGTPTPDDIPAGLVGGALFLGTHLVGSRIAARLPIQNTP</sequence>
<keyword evidence="1" id="KW-1133">Transmembrane helix</keyword>
<comment type="caution">
    <text evidence="2">The sequence shown here is derived from an EMBL/GenBank/DDBJ whole genome shotgun (WGS) entry which is preliminary data.</text>
</comment>
<keyword evidence="1" id="KW-0472">Membrane</keyword>
<accession>A0A0G0ELK5</accession>
<reference evidence="2 3" key="1">
    <citation type="journal article" date="2015" name="Nature">
        <title>rRNA introns, odd ribosomes, and small enigmatic genomes across a large radiation of phyla.</title>
        <authorList>
            <person name="Brown C.T."/>
            <person name="Hug L.A."/>
            <person name="Thomas B.C."/>
            <person name="Sharon I."/>
            <person name="Castelle C.J."/>
            <person name="Singh A."/>
            <person name="Wilkins M.J."/>
            <person name="Williams K.H."/>
            <person name="Banfield J.F."/>
        </authorList>
    </citation>
    <scope>NUCLEOTIDE SEQUENCE [LARGE SCALE GENOMIC DNA]</scope>
</reference>
<dbReference type="Proteomes" id="UP000034344">
    <property type="component" value="Unassembled WGS sequence"/>
</dbReference>
<protein>
    <submittedName>
        <fullName evidence="2">Uncharacterized protein</fullName>
    </submittedName>
</protein>
<feature type="transmembrane region" description="Helical" evidence="1">
    <location>
        <begin position="132"/>
        <end position="151"/>
    </location>
</feature>
<evidence type="ECO:0000313" key="2">
    <source>
        <dbReference type="EMBL" id="KKQ01970.1"/>
    </source>
</evidence>
<organism evidence="2 3">
    <name type="scientific">Candidatus Roizmanbacteria bacterium GW2011_GWA2_36_23</name>
    <dbReference type="NCBI Taxonomy" id="1618480"/>
    <lineage>
        <taxon>Bacteria</taxon>
        <taxon>Candidatus Roizmaniibacteriota</taxon>
    </lineage>
</organism>
<keyword evidence="1" id="KW-0812">Transmembrane</keyword>
<dbReference type="AlphaFoldDB" id="A0A0G0ELK5"/>
<gene>
    <name evidence="2" type="ORF">US11_C0002G0029</name>
</gene>
<feature type="transmembrane region" description="Helical" evidence="1">
    <location>
        <begin position="100"/>
        <end position="120"/>
    </location>
</feature>
<name>A0A0G0ELK5_9BACT</name>
<proteinExistence type="predicted"/>
<evidence type="ECO:0000313" key="3">
    <source>
        <dbReference type="Proteomes" id="UP000034344"/>
    </source>
</evidence>